<reference evidence="1 2" key="1">
    <citation type="submission" date="2016-10" db="EMBL/GenBank/DDBJ databases">
        <authorList>
            <person name="de Groot N.N."/>
        </authorList>
    </citation>
    <scope>NUCLEOTIDE SEQUENCE [LARGE SCALE GENOMIC DNA]</scope>
    <source>
        <strain evidence="1 2">DSM 21633</strain>
    </source>
</reference>
<evidence type="ECO:0000313" key="2">
    <source>
        <dbReference type="Proteomes" id="UP000199427"/>
    </source>
</evidence>
<name>A0A1H9J2N7_9BACI</name>
<keyword evidence="2" id="KW-1185">Reference proteome</keyword>
<dbReference type="EMBL" id="FOES01000028">
    <property type="protein sequence ID" value="SEQ80999.1"/>
    <property type="molecule type" value="Genomic_DNA"/>
</dbReference>
<gene>
    <name evidence="1" type="ORF">SAMN05216362_12822</name>
</gene>
<organism evidence="1 2">
    <name type="scientific">Piscibacillus halophilus</name>
    <dbReference type="NCBI Taxonomy" id="571933"/>
    <lineage>
        <taxon>Bacteria</taxon>
        <taxon>Bacillati</taxon>
        <taxon>Bacillota</taxon>
        <taxon>Bacilli</taxon>
        <taxon>Bacillales</taxon>
        <taxon>Bacillaceae</taxon>
        <taxon>Piscibacillus</taxon>
    </lineage>
</organism>
<dbReference type="Proteomes" id="UP000199427">
    <property type="component" value="Unassembled WGS sequence"/>
</dbReference>
<proteinExistence type="predicted"/>
<dbReference type="AlphaFoldDB" id="A0A1H9J2N7"/>
<accession>A0A1H9J2N7</accession>
<protein>
    <submittedName>
        <fullName evidence="1">Uncharacterized protein</fullName>
    </submittedName>
</protein>
<sequence>MMFDKIFQDIVDIIHHDYAGCRDKKGWDQPEKFLDRVRERELSIHEFTNLVEEYLADLKDPHMFFRIISDEKPQDIGFKVRRYEDALYITEVTKEERLQVGARIVALNLERDVDLERALEMLSDNRRGVPEYIG</sequence>
<dbReference type="STRING" id="571933.SAMN05216362_12822"/>
<evidence type="ECO:0000313" key="1">
    <source>
        <dbReference type="EMBL" id="SEQ80999.1"/>
    </source>
</evidence>